<name>A0A0C1R1B7_9CLOT</name>
<feature type="transmembrane region" description="Helical" evidence="7">
    <location>
        <begin position="202"/>
        <end position="224"/>
    </location>
</feature>
<evidence type="ECO:0000256" key="2">
    <source>
        <dbReference type="ARBA" id="ARBA00022448"/>
    </source>
</evidence>
<evidence type="ECO:0000256" key="7">
    <source>
        <dbReference type="SAM" id="Phobius"/>
    </source>
</evidence>
<dbReference type="GO" id="GO:0015297">
    <property type="term" value="F:antiporter activity"/>
    <property type="evidence" value="ECO:0007669"/>
    <property type="project" value="InterPro"/>
</dbReference>
<keyword evidence="2" id="KW-0813">Transport</keyword>
<feature type="transmembrane region" description="Helical" evidence="7">
    <location>
        <begin position="399"/>
        <end position="418"/>
    </location>
</feature>
<dbReference type="InterPro" id="IPR048279">
    <property type="entry name" value="MdtK-like"/>
</dbReference>
<keyword evidence="5 7" id="KW-1133">Transmembrane helix</keyword>
<gene>
    <name evidence="8" type="ORF">U732_1406</name>
</gene>
<dbReference type="RefSeq" id="WP_236887371.1">
    <property type="nucleotide sequence ID" value="NZ_AYSO01000015.1"/>
</dbReference>
<keyword evidence="6 7" id="KW-0472">Membrane</keyword>
<organism evidence="8 9">
    <name type="scientific">Clostridium argentinense CDC 2741</name>
    <dbReference type="NCBI Taxonomy" id="1418104"/>
    <lineage>
        <taxon>Bacteria</taxon>
        <taxon>Bacillati</taxon>
        <taxon>Bacillota</taxon>
        <taxon>Clostridia</taxon>
        <taxon>Eubacteriales</taxon>
        <taxon>Clostridiaceae</taxon>
        <taxon>Clostridium</taxon>
    </lineage>
</organism>
<comment type="caution">
    <text evidence="8">The sequence shown here is derived from an EMBL/GenBank/DDBJ whole genome shotgun (WGS) entry which is preliminary data.</text>
</comment>
<dbReference type="InterPro" id="IPR047135">
    <property type="entry name" value="YsiQ"/>
</dbReference>
<dbReference type="AlphaFoldDB" id="A0A0C1R1B7"/>
<accession>A0A0C1R1B7</accession>
<evidence type="ECO:0000313" key="9">
    <source>
        <dbReference type="Proteomes" id="UP000031366"/>
    </source>
</evidence>
<dbReference type="STRING" id="29341.RSJ17_13190"/>
<dbReference type="Pfam" id="PF01554">
    <property type="entry name" value="MatE"/>
    <property type="match status" value="2"/>
</dbReference>
<feature type="transmembrane region" description="Helical" evidence="7">
    <location>
        <begin position="60"/>
        <end position="84"/>
    </location>
</feature>
<evidence type="ECO:0000256" key="3">
    <source>
        <dbReference type="ARBA" id="ARBA00022475"/>
    </source>
</evidence>
<proteinExistence type="predicted"/>
<dbReference type="NCBIfam" id="TIGR00797">
    <property type="entry name" value="matE"/>
    <property type="match status" value="1"/>
</dbReference>
<evidence type="ECO:0000256" key="6">
    <source>
        <dbReference type="ARBA" id="ARBA00023136"/>
    </source>
</evidence>
<evidence type="ECO:0000256" key="5">
    <source>
        <dbReference type="ARBA" id="ARBA00022989"/>
    </source>
</evidence>
<feature type="transmembrane region" description="Helical" evidence="7">
    <location>
        <begin position="20"/>
        <end position="40"/>
    </location>
</feature>
<dbReference type="InterPro" id="IPR002528">
    <property type="entry name" value="MATE_fam"/>
</dbReference>
<feature type="transmembrane region" description="Helical" evidence="7">
    <location>
        <begin position="290"/>
        <end position="308"/>
    </location>
</feature>
<sequence length="466" mass="50809">MSLKIHFKELFNDKKFYKNLFLLSMPIVLQQLIASSLNMLDTVMIGMVGETELASVGIANQYYFLFSIFIMGISSGCSVFISQLWGKKDKENIKKVLGIGLISGMIITALFTIVALLAPKSIIGIFNKDIEVIRIGSEYLIIVCLSYVFTAVSFNFAAASRSIENTVLPMVASLAGLICNGLLNYIFIFGKFGFLAMGVKGAALATLIARIVESIILVAPIYFTKGILAVKFKEFFNITKDLVKSVYATIIPVMLNEACWGFGNVTYAIIYGRIGTQASAAIQICTTVQNLFMIITFGLANASVVIVGKEIGSGREERGKLYARRLCAVSALVGLGLSFILALSAPMVLSLFNVSQAVLHDALLILYIYAVVMTAKVYNVMLIVGVLRGGGDAKFGAMVQGITLWFIGIPLAFVAAFIFKLPVYIVALMTAIEETIKVVVLVKRFISNKWINNVIKDIDNESEIAI</sequence>
<dbReference type="PANTHER" id="PTHR42925">
    <property type="entry name" value="MULTIDRUG AND TOXIN EFFLUX PROTEIN MATE FAMILY"/>
    <property type="match status" value="1"/>
</dbReference>
<dbReference type="EMBL" id="AYSO01000015">
    <property type="protein sequence ID" value="KIE47187.1"/>
    <property type="molecule type" value="Genomic_DNA"/>
</dbReference>
<feature type="transmembrane region" description="Helical" evidence="7">
    <location>
        <begin position="245"/>
        <end position="270"/>
    </location>
</feature>
<protein>
    <submittedName>
        <fullName evidence="8">MATE efflux family protein</fullName>
    </submittedName>
</protein>
<feature type="transmembrane region" description="Helical" evidence="7">
    <location>
        <begin position="96"/>
        <end position="119"/>
    </location>
</feature>
<dbReference type="PANTHER" id="PTHR42925:SF2">
    <property type="entry name" value="NA+ DRIVEN MULTIDRUG EFFLUX PUMP"/>
    <property type="match status" value="1"/>
</dbReference>
<dbReference type="GO" id="GO:0042910">
    <property type="term" value="F:xenobiotic transmembrane transporter activity"/>
    <property type="evidence" value="ECO:0007669"/>
    <property type="project" value="InterPro"/>
</dbReference>
<evidence type="ECO:0000313" key="8">
    <source>
        <dbReference type="EMBL" id="KIE47187.1"/>
    </source>
</evidence>
<reference evidence="8 9" key="1">
    <citation type="journal article" date="2015" name="Infect. Genet. Evol.">
        <title>Genomic sequences of six botulinum neurotoxin-producing strains representing three clostridial species illustrate the mobility and diversity of botulinum neurotoxin genes.</title>
        <authorList>
            <person name="Smith T.J."/>
            <person name="Hill K.K."/>
            <person name="Xie G."/>
            <person name="Foley B.T."/>
            <person name="Williamson C.H."/>
            <person name="Foster J.T."/>
            <person name="Johnson S.L."/>
            <person name="Chertkov O."/>
            <person name="Teshima H."/>
            <person name="Gibbons H.S."/>
            <person name="Johnsky L.A."/>
            <person name="Karavis M.A."/>
            <person name="Smith L.A."/>
        </authorList>
    </citation>
    <scope>NUCLEOTIDE SEQUENCE [LARGE SCALE GENOMIC DNA]</scope>
    <source>
        <strain evidence="8 9">CDC 2741</strain>
    </source>
</reference>
<evidence type="ECO:0000256" key="4">
    <source>
        <dbReference type="ARBA" id="ARBA00022692"/>
    </source>
</evidence>
<dbReference type="GO" id="GO:0005886">
    <property type="term" value="C:plasma membrane"/>
    <property type="evidence" value="ECO:0007669"/>
    <property type="project" value="UniProtKB-SubCell"/>
</dbReference>
<comment type="subcellular location">
    <subcellularLocation>
        <location evidence="1">Cell membrane</location>
        <topology evidence="1">Multi-pass membrane protein</topology>
    </subcellularLocation>
</comment>
<dbReference type="PIRSF" id="PIRSF006603">
    <property type="entry name" value="DinF"/>
    <property type="match status" value="1"/>
</dbReference>
<feature type="transmembrane region" description="Helical" evidence="7">
    <location>
        <begin position="329"/>
        <end position="352"/>
    </location>
</feature>
<keyword evidence="4 7" id="KW-0812">Transmembrane</keyword>
<evidence type="ECO:0000256" key="1">
    <source>
        <dbReference type="ARBA" id="ARBA00004651"/>
    </source>
</evidence>
<dbReference type="CDD" id="cd13134">
    <property type="entry name" value="MATE_like_8"/>
    <property type="match status" value="1"/>
</dbReference>
<feature type="transmembrane region" description="Helical" evidence="7">
    <location>
        <begin position="170"/>
        <end position="190"/>
    </location>
</feature>
<dbReference type="Proteomes" id="UP000031366">
    <property type="component" value="Unassembled WGS sequence"/>
</dbReference>
<keyword evidence="3" id="KW-1003">Cell membrane</keyword>
<feature type="transmembrane region" description="Helical" evidence="7">
    <location>
        <begin position="139"/>
        <end position="158"/>
    </location>
</feature>
<feature type="transmembrane region" description="Helical" evidence="7">
    <location>
        <begin position="424"/>
        <end position="442"/>
    </location>
</feature>
<feature type="transmembrane region" description="Helical" evidence="7">
    <location>
        <begin position="364"/>
        <end position="387"/>
    </location>
</feature>
<keyword evidence="9" id="KW-1185">Reference proteome</keyword>